<dbReference type="AlphaFoldDB" id="A0A6J6BMS9"/>
<dbReference type="InterPro" id="IPR004474">
    <property type="entry name" value="LytR_CpsA_psr"/>
</dbReference>
<dbReference type="Gene3D" id="3.40.630.190">
    <property type="entry name" value="LCP protein"/>
    <property type="match status" value="1"/>
</dbReference>
<accession>A0A6J6BMS9</accession>
<gene>
    <name evidence="2" type="ORF">UFOPK1419_00552</name>
</gene>
<protein>
    <submittedName>
        <fullName evidence="2">Unannotated protein</fullName>
    </submittedName>
</protein>
<feature type="domain" description="Cell envelope-related transcriptional attenuator" evidence="1">
    <location>
        <begin position="88"/>
        <end position="243"/>
    </location>
</feature>
<dbReference type="NCBIfam" id="TIGR00350">
    <property type="entry name" value="lytR_cpsA_psr"/>
    <property type="match status" value="1"/>
</dbReference>
<dbReference type="Pfam" id="PF03816">
    <property type="entry name" value="LytR_cpsA_psr"/>
    <property type="match status" value="1"/>
</dbReference>
<dbReference type="EMBL" id="CAEZSK010000060">
    <property type="protein sequence ID" value="CAB4539709.1"/>
    <property type="molecule type" value="Genomic_DNA"/>
</dbReference>
<dbReference type="InterPro" id="IPR050922">
    <property type="entry name" value="LytR/CpsA/Psr_CW_biosynth"/>
</dbReference>
<dbReference type="PANTHER" id="PTHR33392:SF6">
    <property type="entry name" value="POLYISOPRENYL-TEICHOIC ACID--PEPTIDOGLYCAN TEICHOIC ACID TRANSFERASE TAGU"/>
    <property type="match status" value="1"/>
</dbReference>
<evidence type="ECO:0000313" key="2">
    <source>
        <dbReference type="EMBL" id="CAB4539709.1"/>
    </source>
</evidence>
<proteinExistence type="predicted"/>
<sequence>MKSTRAIRIITSLSVGVVVLASASWFGLGQVSGKIARISVFSGLEDRPEKTSKALNYLLVGSDTREGLTKQEMKELRVGSTKTAAGGRSDTMLLVHISKSRDKAYLVSLPRDSLVTIPAHLSTDGKSQIPDRQNKLNAAFAFGGAPLLIRTIEGETNLKIDHYIEVSFAGFAGIVNALGGIDVCTKVDIDDPKSHLVLAAGTHTLNGIEALKYVRTRDFDGRGDIGRMQRQQQFMSSVLKKATSTGVLLNPIKLVNFMNAAISTIKLDENLNEGDLLELAKQMRGLSSGNVRTLTVPLSNANGNVPGIGSVVVWDQTLSADLWTRIRDDAALVDLVTPSPSASATASAKPEIVDKFKTRTAAENPCGEIK</sequence>
<evidence type="ECO:0000259" key="1">
    <source>
        <dbReference type="Pfam" id="PF03816"/>
    </source>
</evidence>
<reference evidence="2" key="1">
    <citation type="submission" date="2020-05" db="EMBL/GenBank/DDBJ databases">
        <authorList>
            <person name="Chiriac C."/>
            <person name="Salcher M."/>
            <person name="Ghai R."/>
            <person name="Kavagutti S V."/>
        </authorList>
    </citation>
    <scope>NUCLEOTIDE SEQUENCE</scope>
</reference>
<organism evidence="2">
    <name type="scientific">freshwater metagenome</name>
    <dbReference type="NCBI Taxonomy" id="449393"/>
    <lineage>
        <taxon>unclassified sequences</taxon>
        <taxon>metagenomes</taxon>
        <taxon>ecological metagenomes</taxon>
    </lineage>
</organism>
<name>A0A6J6BMS9_9ZZZZ</name>
<dbReference type="PANTHER" id="PTHR33392">
    <property type="entry name" value="POLYISOPRENYL-TEICHOIC ACID--PEPTIDOGLYCAN TEICHOIC ACID TRANSFERASE TAGU"/>
    <property type="match status" value="1"/>
</dbReference>